<dbReference type="EMBL" id="JBBMFM010000038">
    <property type="protein sequence ID" value="MEQ2425658.1"/>
    <property type="molecule type" value="Genomic_DNA"/>
</dbReference>
<dbReference type="PROSITE" id="PS51781">
    <property type="entry name" value="SH3B"/>
    <property type="match status" value="1"/>
</dbReference>
<keyword evidence="5" id="KW-1185">Reference proteome</keyword>
<proteinExistence type="predicted"/>
<evidence type="ECO:0000259" key="3">
    <source>
        <dbReference type="PROSITE" id="PS51781"/>
    </source>
</evidence>
<comment type="caution">
    <text evidence="4">The sequence shown here is derived from an EMBL/GenBank/DDBJ whole genome shotgun (WGS) entry which is preliminary data.</text>
</comment>
<feature type="region of interest" description="Disordered" evidence="1">
    <location>
        <begin position="300"/>
        <end position="358"/>
    </location>
</feature>
<evidence type="ECO:0000256" key="1">
    <source>
        <dbReference type="SAM" id="MobiDB-lite"/>
    </source>
</evidence>
<sequence>MKSAYLDDVAVMFGAGGIPGKEFEKKFECCMKNMDLSSIELGGRIYKKFFPEEWRGLWERSLAVENESWKLSYMVYWEMYVLFKDNGEDGKRIQDTTERILKEVRKCGQEEKEEILKRWILAAYSMKWNDILNPMAVFYDMTGRYSEYSGYDRKLIVDTFLEQVISARGAGIQGRSMTQQERLSILNGWVSEYIRFTDVDMPYKKRALAAVVECIGDTYIKEQDRQIKKNRSAVRFGFVALVLSLGFLGISAGLYMGRAGERRKQYLEDPAAAVASGIAGGEEQTGLEEETGAEKEIGMAGETSAVPAGRLQTQSGMGKILGGTANEDKTADRTVDSNGATSSNAMMQEADSEEEVNFSQTKSIVITKDMNIRNQPSIEAEKIGRVPSGDRVEAMGKKGDWLKIRYTESGSEETIEGYIFYSLPK</sequence>
<dbReference type="Pfam" id="PF08239">
    <property type="entry name" value="SH3_3"/>
    <property type="match status" value="1"/>
</dbReference>
<feature type="transmembrane region" description="Helical" evidence="2">
    <location>
        <begin position="236"/>
        <end position="256"/>
    </location>
</feature>
<keyword evidence="2" id="KW-0812">Transmembrane</keyword>
<feature type="domain" description="SH3b" evidence="3">
    <location>
        <begin position="359"/>
        <end position="424"/>
    </location>
</feature>
<feature type="compositionally biased region" description="Basic and acidic residues" evidence="1">
    <location>
        <begin position="326"/>
        <end position="335"/>
    </location>
</feature>
<keyword evidence="2" id="KW-1133">Transmembrane helix</keyword>
<keyword evidence="2" id="KW-0472">Membrane</keyword>
<dbReference type="Proteomes" id="UP001454086">
    <property type="component" value="Unassembled WGS sequence"/>
</dbReference>
<protein>
    <submittedName>
        <fullName evidence="4">SH3 domain-containing protein</fullName>
    </submittedName>
</protein>
<reference evidence="4 5" key="1">
    <citation type="submission" date="2024-03" db="EMBL/GenBank/DDBJ databases">
        <title>Human intestinal bacterial collection.</title>
        <authorList>
            <person name="Pauvert C."/>
            <person name="Hitch T.C.A."/>
            <person name="Clavel T."/>
        </authorList>
    </citation>
    <scope>NUCLEOTIDE SEQUENCE [LARGE SCALE GENOMIC DNA]</scope>
    <source>
        <strain evidence="4 5">CLA-SR-H021</strain>
    </source>
</reference>
<evidence type="ECO:0000313" key="5">
    <source>
        <dbReference type="Proteomes" id="UP001454086"/>
    </source>
</evidence>
<feature type="compositionally biased region" description="Polar residues" evidence="1">
    <location>
        <begin position="336"/>
        <end position="346"/>
    </location>
</feature>
<dbReference type="Gene3D" id="2.30.30.40">
    <property type="entry name" value="SH3 Domains"/>
    <property type="match status" value="1"/>
</dbReference>
<evidence type="ECO:0000256" key="2">
    <source>
        <dbReference type="SAM" id="Phobius"/>
    </source>
</evidence>
<name>A0ABV1D7D9_9FIRM</name>
<organism evidence="4 5">
    <name type="scientific">Enterocloster hominis</name>
    <name type="common">ex Hitch et al. 2024</name>
    <dbReference type="NCBI Taxonomy" id="1917870"/>
    <lineage>
        <taxon>Bacteria</taxon>
        <taxon>Bacillati</taxon>
        <taxon>Bacillota</taxon>
        <taxon>Clostridia</taxon>
        <taxon>Lachnospirales</taxon>
        <taxon>Lachnospiraceae</taxon>
        <taxon>Enterocloster</taxon>
    </lineage>
</organism>
<gene>
    <name evidence="4" type="ORF">WMQ36_11780</name>
</gene>
<evidence type="ECO:0000313" key="4">
    <source>
        <dbReference type="EMBL" id="MEQ2425658.1"/>
    </source>
</evidence>
<dbReference type="InterPro" id="IPR003646">
    <property type="entry name" value="SH3-like_bac-type"/>
</dbReference>
<dbReference type="RefSeq" id="WP_008724689.1">
    <property type="nucleotide sequence ID" value="NZ_JBBMFM010000038.1"/>
</dbReference>
<accession>A0ABV1D7D9</accession>